<feature type="compositionally biased region" description="Basic and acidic residues" evidence="1">
    <location>
        <begin position="373"/>
        <end position="389"/>
    </location>
</feature>
<dbReference type="KEGG" id="gms:SOIL9_67870"/>
<evidence type="ECO:0000313" key="3">
    <source>
        <dbReference type="EMBL" id="VTR90927.1"/>
    </source>
</evidence>
<reference evidence="3 4" key="1">
    <citation type="submission" date="2019-05" db="EMBL/GenBank/DDBJ databases">
        <authorList>
            <consortium name="Science for Life Laboratories"/>
        </authorList>
    </citation>
    <scope>NUCLEOTIDE SEQUENCE [LARGE SCALE GENOMIC DNA]</scope>
    <source>
        <strain evidence="3">Soil9</strain>
    </source>
</reference>
<evidence type="ECO:0000313" key="4">
    <source>
        <dbReference type="Proteomes" id="UP000464178"/>
    </source>
</evidence>
<protein>
    <submittedName>
        <fullName evidence="3">: zinc_ribbon_5</fullName>
    </submittedName>
</protein>
<dbReference type="EMBL" id="LR593886">
    <property type="protein sequence ID" value="VTR90927.1"/>
    <property type="molecule type" value="Genomic_DNA"/>
</dbReference>
<keyword evidence="4" id="KW-1185">Reference proteome</keyword>
<dbReference type="AlphaFoldDB" id="A0A6P2CQT4"/>
<evidence type="ECO:0000256" key="2">
    <source>
        <dbReference type="SAM" id="Phobius"/>
    </source>
</evidence>
<dbReference type="RefSeq" id="WP_197909441.1">
    <property type="nucleotide sequence ID" value="NZ_LR593886.1"/>
</dbReference>
<feature type="region of interest" description="Disordered" evidence="1">
    <location>
        <begin position="35"/>
        <end position="90"/>
    </location>
</feature>
<feature type="transmembrane region" description="Helical" evidence="2">
    <location>
        <begin position="97"/>
        <end position="121"/>
    </location>
</feature>
<dbReference type="Gene3D" id="2.20.28.160">
    <property type="match status" value="1"/>
</dbReference>
<name>A0A6P2CQT4_9BACT</name>
<dbReference type="Proteomes" id="UP000464178">
    <property type="component" value="Chromosome"/>
</dbReference>
<proteinExistence type="predicted"/>
<organism evidence="3 4">
    <name type="scientific">Gemmata massiliana</name>
    <dbReference type="NCBI Taxonomy" id="1210884"/>
    <lineage>
        <taxon>Bacteria</taxon>
        <taxon>Pseudomonadati</taxon>
        <taxon>Planctomycetota</taxon>
        <taxon>Planctomycetia</taxon>
        <taxon>Gemmatales</taxon>
        <taxon>Gemmataceae</taxon>
        <taxon>Gemmata</taxon>
    </lineage>
</organism>
<keyword evidence="2" id="KW-0472">Membrane</keyword>
<keyword evidence="2" id="KW-0812">Transmembrane</keyword>
<feature type="region of interest" description="Disordered" evidence="1">
    <location>
        <begin position="366"/>
        <end position="389"/>
    </location>
</feature>
<feature type="compositionally biased region" description="Basic residues" evidence="1">
    <location>
        <begin position="472"/>
        <end position="481"/>
    </location>
</feature>
<feature type="compositionally biased region" description="Gly residues" evidence="1">
    <location>
        <begin position="444"/>
        <end position="453"/>
    </location>
</feature>
<evidence type="ECO:0000256" key="1">
    <source>
        <dbReference type="SAM" id="MobiDB-lite"/>
    </source>
</evidence>
<sequence>MAVELRCPDCRAKLRLPEAPDAGTEVECPKCGTVFAAPEPEDAGEEEVLKKKKKPARDDEDDGDRSEKKEKKKKTKLKADPSVPRKRKAKKRETNKVLLFGVVGIGLVMLMVVGGMLYWLLGRTPKSVEMMYYIPEDCETAQGLNLGHAQKYPELYKSLSGTFQNTEFKAAADAFARVLGSSDGDALMEYVVFGTSIRNGGATVIRTKTEIDGTQLGKLPGAQQKTLGSGTYYLVDGFRGGAKVRVFSPTSRLIAFCSTDVPEGVFQKMLNGHADSRDKTFGVRAGTLGKRLTKGTFWGMTLFQGENKPPAAASGAQGGNNDDANAQFGRTQADALSGAKGAGGKASIGSREIRFEIVIWCGDSDKSSNMSKKWKESDLGKGDEGTPPKWWKEQVDSMGKKIGAQMLANIGFGSSGELFFAKSAVDTVDLKDAISSLTSKVTGRAGGGGGGGPPGGPPGGPGGPPGGPGRPPKGRRKWARR</sequence>
<feature type="region of interest" description="Disordered" evidence="1">
    <location>
        <begin position="440"/>
        <end position="481"/>
    </location>
</feature>
<keyword evidence="2" id="KW-1133">Transmembrane helix</keyword>
<feature type="compositionally biased region" description="Pro residues" evidence="1">
    <location>
        <begin position="454"/>
        <end position="471"/>
    </location>
</feature>
<gene>
    <name evidence="3" type="ORF">SOIL9_67870</name>
</gene>
<accession>A0A6P2CQT4</accession>